<keyword evidence="3 5" id="KW-1133">Transmembrane helix</keyword>
<evidence type="ECO:0000256" key="2">
    <source>
        <dbReference type="ARBA" id="ARBA00022692"/>
    </source>
</evidence>
<evidence type="ECO:0000256" key="5">
    <source>
        <dbReference type="SAM" id="Phobius"/>
    </source>
</evidence>
<dbReference type="PANTHER" id="PTHR37306">
    <property type="entry name" value="COLICIN V PRODUCTION PROTEIN"/>
    <property type="match status" value="1"/>
</dbReference>
<proteinExistence type="predicted"/>
<feature type="transmembrane region" description="Helical" evidence="5">
    <location>
        <begin position="103"/>
        <end position="122"/>
    </location>
</feature>
<keyword evidence="2 5" id="KW-0812">Transmembrane</keyword>
<keyword evidence="4 5" id="KW-0472">Membrane</keyword>
<organism evidence="6 7">
    <name type="scientific">Rufibacter roseus</name>
    <dbReference type="NCBI Taxonomy" id="1567108"/>
    <lineage>
        <taxon>Bacteria</taxon>
        <taxon>Pseudomonadati</taxon>
        <taxon>Bacteroidota</taxon>
        <taxon>Cytophagia</taxon>
        <taxon>Cytophagales</taxon>
        <taxon>Hymenobacteraceae</taxon>
        <taxon>Rufibacter</taxon>
    </lineage>
</organism>
<dbReference type="RefSeq" id="WP_066625982.1">
    <property type="nucleotide sequence ID" value="NZ_JBHSYQ010000003.1"/>
</dbReference>
<name>A0ABW2DKF6_9BACT</name>
<dbReference type="InterPro" id="IPR003825">
    <property type="entry name" value="Colicin-V_CvpA"/>
</dbReference>
<sequence>MSAFDFFLLLPIGYGAIRGFFKGFILEIASLLAFIIIAVFGLKLVGLVTPTVNEWVGEDAWYLSFLPYLLVFLGVGFAVRALGLMLKKAVHLTPLGLLDNLGGALFGAAKWAFAIALLVYFAHISGLDTSMQTVRESEVYPFFVEAAPGAWAFVQWIIPFGREALESFDSM</sequence>
<dbReference type="PANTHER" id="PTHR37306:SF1">
    <property type="entry name" value="COLICIN V PRODUCTION PROTEIN"/>
    <property type="match status" value="1"/>
</dbReference>
<evidence type="ECO:0000256" key="3">
    <source>
        <dbReference type="ARBA" id="ARBA00022989"/>
    </source>
</evidence>
<reference evidence="7" key="1">
    <citation type="journal article" date="2019" name="Int. J. Syst. Evol. Microbiol.">
        <title>The Global Catalogue of Microorganisms (GCM) 10K type strain sequencing project: providing services to taxonomists for standard genome sequencing and annotation.</title>
        <authorList>
            <consortium name="The Broad Institute Genomics Platform"/>
            <consortium name="The Broad Institute Genome Sequencing Center for Infectious Disease"/>
            <person name="Wu L."/>
            <person name="Ma J."/>
        </authorList>
    </citation>
    <scope>NUCLEOTIDE SEQUENCE [LARGE SCALE GENOMIC DNA]</scope>
    <source>
        <strain evidence="7">CGMCC 4.7393</strain>
    </source>
</reference>
<keyword evidence="7" id="KW-1185">Reference proteome</keyword>
<protein>
    <submittedName>
        <fullName evidence="6">CvpA family protein</fullName>
    </submittedName>
</protein>
<dbReference type="EMBL" id="JBHSYQ010000003">
    <property type="protein sequence ID" value="MFC6996819.1"/>
    <property type="molecule type" value="Genomic_DNA"/>
</dbReference>
<accession>A0ABW2DKF6</accession>
<comment type="caution">
    <text evidence="6">The sequence shown here is derived from an EMBL/GenBank/DDBJ whole genome shotgun (WGS) entry which is preliminary data.</text>
</comment>
<dbReference type="Pfam" id="PF02674">
    <property type="entry name" value="Colicin_V"/>
    <property type="match status" value="1"/>
</dbReference>
<gene>
    <name evidence="6" type="ORF">ACFQHR_04245</name>
</gene>
<comment type="subcellular location">
    <subcellularLocation>
        <location evidence="1">Membrane</location>
        <topology evidence="1">Multi-pass membrane protein</topology>
    </subcellularLocation>
</comment>
<feature type="transmembrane region" description="Helical" evidence="5">
    <location>
        <begin position="60"/>
        <end position="82"/>
    </location>
</feature>
<dbReference type="Proteomes" id="UP001596405">
    <property type="component" value="Unassembled WGS sequence"/>
</dbReference>
<evidence type="ECO:0000256" key="1">
    <source>
        <dbReference type="ARBA" id="ARBA00004141"/>
    </source>
</evidence>
<evidence type="ECO:0000313" key="7">
    <source>
        <dbReference type="Proteomes" id="UP001596405"/>
    </source>
</evidence>
<evidence type="ECO:0000256" key="4">
    <source>
        <dbReference type="ARBA" id="ARBA00023136"/>
    </source>
</evidence>
<evidence type="ECO:0000313" key="6">
    <source>
        <dbReference type="EMBL" id="MFC6996819.1"/>
    </source>
</evidence>
<feature type="transmembrane region" description="Helical" evidence="5">
    <location>
        <begin position="28"/>
        <end position="48"/>
    </location>
</feature>